<evidence type="ECO:0000259" key="9">
    <source>
        <dbReference type="Pfam" id="PF14416"/>
    </source>
</evidence>
<keyword evidence="5" id="KW-1133">Transmembrane helix</keyword>
<organism evidence="10 11">
    <name type="scientific">Xanthoceras sorbifolium</name>
    <dbReference type="NCBI Taxonomy" id="99658"/>
    <lineage>
        <taxon>Eukaryota</taxon>
        <taxon>Viridiplantae</taxon>
        <taxon>Streptophyta</taxon>
        <taxon>Embryophyta</taxon>
        <taxon>Tracheophyta</taxon>
        <taxon>Spermatophyta</taxon>
        <taxon>Magnoliopsida</taxon>
        <taxon>eudicotyledons</taxon>
        <taxon>Gunneridae</taxon>
        <taxon>Pentapetalae</taxon>
        <taxon>rosids</taxon>
        <taxon>malvids</taxon>
        <taxon>Sapindales</taxon>
        <taxon>Sapindaceae</taxon>
        <taxon>Xanthoceroideae</taxon>
        <taxon>Xanthoceras</taxon>
    </lineage>
</organism>
<dbReference type="EMBL" id="JAFEMO010000005">
    <property type="protein sequence ID" value="KAH7570581.1"/>
    <property type="molecule type" value="Genomic_DNA"/>
</dbReference>
<proteinExistence type="inferred from homology"/>
<evidence type="ECO:0000313" key="10">
    <source>
        <dbReference type="EMBL" id="KAH7570581.1"/>
    </source>
</evidence>
<feature type="chain" id="PRO_5045322828" description="Trichome birefringence-like N-terminal domain-containing protein" evidence="7">
    <location>
        <begin position="32"/>
        <end position="380"/>
    </location>
</feature>
<evidence type="ECO:0000256" key="2">
    <source>
        <dbReference type="ARBA" id="ARBA00007727"/>
    </source>
</evidence>
<keyword evidence="6" id="KW-0472">Membrane</keyword>
<evidence type="ECO:0000256" key="1">
    <source>
        <dbReference type="ARBA" id="ARBA00004167"/>
    </source>
</evidence>
<dbReference type="InterPro" id="IPR029962">
    <property type="entry name" value="TBL"/>
</dbReference>
<keyword evidence="11" id="KW-1185">Reference proteome</keyword>
<evidence type="ECO:0008006" key="12">
    <source>
        <dbReference type="Google" id="ProtNLM"/>
    </source>
</evidence>
<comment type="caution">
    <text evidence="10">The sequence shown here is derived from an EMBL/GenBank/DDBJ whole genome shotgun (WGS) entry which is preliminary data.</text>
</comment>
<gene>
    <name evidence="10" type="ORF">JRO89_XS05G0139300</name>
</gene>
<evidence type="ECO:0000256" key="3">
    <source>
        <dbReference type="ARBA" id="ARBA00022692"/>
    </source>
</evidence>
<accession>A0ABQ8I1X0</accession>
<feature type="domain" description="Trichome birefringence-like C-terminal" evidence="8">
    <location>
        <begin position="97"/>
        <end position="360"/>
    </location>
</feature>
<evidence type="ECO:0000256" key="5">
    <source>
        <dbReference type="ARBA" id="ARBA00022989"/>
    </source>
</evidence>
<sequence>MGSGVHRSYCHVYAAAIVVLLILSCISLASSETLFHDHNKSSRRCDLYQGSWVYDESYPLYDSSACPNIRKEFDCKKYGRPDDLYLSYRWQPNRCDLPRFDGQDFLRRLKGKTIMFVGDSVSLNHMQSLLCLLQAAVPNSNIIRQSNATFSSVIFQDYGVSVMLMTSQYLVDIEVENNGRVLKLDSIKNGDIWKDIDVLVFNTWLWWYRRGPKQLWDYIEYDNETVKDMDRMVAFRRALTTWGKWVDSEVDPTKTTVFFQGISPSHYHGEDWNEPGVTNCGMEKLPVNGSKYPSGLPAVSYVLQDVLSSIKKPVHLLNITTLSQLRKDAHPSSYNGFKGMDCTHWCIAGLPDTWNQLLYAELLNNCTERKKTKEDEKVGI</sequence>
<name>A0ABQ8I1X0_9ROSI</name>
<dbReference type="Pfam" id="PF14416">
    <property type="entry name" value="PMR5N"/>
    <property type="match status" value="1"/>
</dbReference>
<comment type="subcellular location">
    <subcellularLocation>
        <location evidence="1">Membrane</location>
        <topology evidence="1">Single-pass membrane protein</topology>
    </subcellularLocation>
</comment>
<evidence type="ECO:0000256" key="4">
    <source>
        <dbReference type="ARBA" id="ARBA00022968"/>
    </source>
</evidence>
<comment type="similarity">
    <text evidence="2">Belongs to the PC-esterase family. TBL subfamily.</text>
</comment>
<evidence type="ECO:0000256" key="6">
    <source>
        <dbReference type="ARBA" id="ARBA00023136"/>
    </source>
</evidence>
<keyword evidence="7" id="KW-0732">Signal</keyword>
<keyword evidence="4" id="KW-0735">Signal-anchor</keyword>
<reference evidence="10 11" key="1">
    <citation type="submission" date="2021-02" db="EMBL/GenBank/DDBJ databases">
        <title>Plant Genome Project.</title>
        <authorList>
            <person name="Zhang R.-G."/>
        </authorList>
    </citation>
    <scope>NUCLEOTIDE SEQUENCE [LARGE SCALE GENOMIC DNA]</scope>
    <source>
        <tissue evidence="10">Leaves</tissue>
    </source>
</reference>
<evidence type="ECO:0000259" key="8">
    <source>
        <dbReference type="Pfam" id="PF13839"/>
    </source>
</evidence>
<dbReference type="InterPro" id="IPR026057">
    <property type="entry name" value="TBL_C"/>
</dbReference>
<feature type="signal peptide" evidence="7">
    <location>
        <begin position="1"/>
        <end position="31"/>
    </location>
</feature>
<feature type="domain" description="Trichome birefringence-like N-terminal" evidence="9">
    <location>
        <begin position="44"/>
        <end position="96"/>
    </location>
</feature>
<dbReference type="Proteomes" id="UP000827721">
    <property type="component" value="Unassembled WGS sequence"/>
</dbReference>
<dbReference type="PANTHER" id="PTHR32285:SF36">
    <property type="entry name" value="PROTEIN TRICHOME BIREFRINGENCE-LIKE 38"/>
    <property type="match status" value="1"/>
</dbReference>
<dbReference type="Pfam" id="PF13839">
    <property type="entry name" value="PC-Esterase"/>
    <property type="match status" value="1"/>
</dbReference>
<keyword evidence="3" id="KW-0812">Transmembrane</keyword>
<protein>
    <recommendedName>
        <fullName evidence="12">Trichome birefringence-like N-terminal domain-containing protein</fullName>
    </recommendedName>
</protein>
<evidence type="ECO:0000256" key="7">
    <source>
        <dbReference type="SAM" id="SignalP"/>
    </source>
</evidence>
<dbReference type="PROSITE" id="PS51257">
    <property type="entry name" value="PROKAR_LIPOPROTEIN"/>
    <property type="match status" value="1"/>
</dbReference>
<dbReference type="PANTHER" id="PTHR32285">
    <property type="entry name" value="PROTEIN TRICHOME BIREFRINGENCE-LIKE 9-RELATED"/>
    <property type="match status" value="1"/>
</dbReference>
<dbReference type="InterPro" id="IPR025846">
    <property type="entry name" value="TBL_N"/>
</dbReference>
<evidence type="ECO:0000313" key="11">
    <source>
        <dbReference type="Proteomes" id="UP000827721"/>
    </source>
</evidence>